<dbReference type="AlphaFoldDB" id="A0A4Z1HHE6"/>
<comment type="similarity">
    <text evidence="4">Belongs to the class I-like SAM-binding methyltransferase superfamily.</text>
</comment>
<evidence type="ECO:0000256" key="3">
    <source>
        <dbReference type="ARBA" id="ARBA00022691"/>
    </source>
</evidence>
<dbReference type="GO" id="GO:0016740">
    <property type="term" value="F:transferase activity"/>
    <property type="evidence" value="ECO:0007669"/>
    <property type="project" value="UniProtKB-KW"/>
</dbReference>
<dbReference type="PANTHER" id="PTHR35897">
    <property type="entry name" value="METHYLTRANSFERASE AUSD"/>
    <property type="match status" value="1"/>
</dbReference>
<dbReference type="OrthoDB" id="2094832at2759"/>
<dbReference type="InterPro" id="IPR029063">
    <property type="entry name" value="SAM-dependent_MTases_sf"/>
</dbReference>
<feature type="domain" description="Methyltransferase" evidence="5">
    <location>
        <begin position="84"/>
        <end position="186"/>
    </location>
</feature>
<keyword evidence="7" id="KW-1185">Reference proteome</keyword>
<gene>
    <name evidence="6" type="ORF">BOTNAR_0605g00040</name>
</gene>
<protein>
    <recommendedName>
        <fullName evidence="5">Methyltransferase domain-containing protein</fullName>
    </recommendedName>
</protein>
<dbReference type="Gene3D" id="3.40.50.150">
    <property type="entry name" value="Vaccinia Virus protein VP39"/>
    <property type="match status" value="1"/>
</dbReference>
<dbReference type="InterPro" id="IPR041698">
    <property type="entry name" value="Methyltransf_25"/>
</dbReference>
<evidence type="ECO:0000256" key="1">
    <source>
        <dbReference type="ARBA" id="ARBA00005179"/>
    </source>
</evidence>
<organism evidence="6 7">
    <name type="scientific">Botryotinia narcissicola</name>
    <dbReference type="NCBI Taxonomy" id="278944"/>
    <lineage>
        <taxon>Eukaryota</taxon>
        <taxon>Fungi</taxon>
        <taxon>Dikarya</taxon>
        <taxon>Ascomycota</taxon>
        <taxon>Pezizomycotina</taxon>
        <taxon>Leotiomycetes</taxon>
        <taxon>Helotiales</taxon>
        <taxon>Sclerotiniaceae</taxon>
        <taxon>Botryotinia</taxon>
    </lineage>
</organism>
<dbReference type="CDD" id="cd02440">
    <property type="entry name" value="AdoMet_MTases"/>
    <property type="match status" value="1"/>
</dbReference>
<comment type="caution">
    <text evidence="6">The sequence shown here is derived from an EMBL/GenBank/DDBJ whole genome shotgun (WGS) entry which is preliminary data.</text>
</comment>
<dbReference type="SUPFAM" id="SSF53335">
    <property type="entry name" value="S-adenosyl-L-methionine-dependent methyltransferases"/>
    <property type="match status" value="1"/>
</dbReference>
<comment type="pathway">
    <text evidence="1">Secondary metabolite biosynthesis.</text>
</comment>
<keyword evidence="3" id="KW-0949">S-adenosyl-L-methionine</keyword>
<evidence type="ECO:0000259" key="5">
    <source>
        <dbReference type="Pfam" id="PF13649"/>
    </source>
</evidence>
<keyword evidence="2" id="KW-0808">Transferase</keyword>
<dbReference type="PANTHER" id="PTHR35897:SF1">
    <property type="entry name" value="METHYLTRANSFERASE AUSD"/>
    <property type="match status" value="1"/>
</dbReference>
<name>A0A4Z1HHE6_9HELO</name>
<dbReference type="STRING" id="278944.A0A4Z1HHE6"/>
<evidence type="ECO:0000313" key="7">
    <source>
        <dbReference type="Proteomes" id="UP000297452"/>
    </source>
</evidence>
<proteinExistence type="inferred from homology"/>
<dbReference type="Proteomes" id="UP000297452">
    <property type="component" value="Unassembled WGS sequence"/>
</dbReference>
<evidence type="ECO:0000313" key="6">
    <source>
        <dbReference type="EMBL" id="TGO46200.1"/>
    </source>
</evidence>
<evidence type="ECO:0000256" key="2">
    <source>
        <dbReference type="ARBA" id="ARBA00022679"/>
    </source>
</evidence>
<dbReference type="Pfam" id="PF13649">
    <property type="entry name" value="Methyltransf_25"/>
    <property type="match status" value="1"/>
</dbReference>
<evidence type="ECO:0000256" key="4">
    <source>
        <dbReference type="ARBA" id="ARBA00038314"/>
    </source>
</evidence>
<accession>A0A4Z1HHE6</accession>
<sequence length="265" mass="30233">MANMNNSDIEAKIGERSTNLPWYQVTIPSTKLDGAIRELLEDYAGIPPSEVEPHVQNIGISNSSTSLSHPSHTILSFSRGTKFLDLGCCFGQIIRRLVYDGALPENLYGCDLRTEFFELGYDLFKDKDNLKSTLFKADIFDEDNADMKRLEGDVDVIYARSFLHMYGWDDQVKICKILASTMKKEGSVLMGRQGGGKVAKEVTFPLNEENKMFVHNAESFRKMWEEAIETTGTRWKVECEEVQLRSDDWKGAEGMVWVQFIIFRE</sequence>
<reference evidence="6 7" key="1">
    <citation type="submission" date="2017-12" db="EMBL/GenBank/DDBJ databases">
        <title>Comparative genomics of Botrytis spp.</title>
        <authorList>
            <person name="Valero-Jimenez C.A."/>
            <person name="Tapia P."/>
            <person name="Veloso J."/>
            <person name="Silva-Moreno E."/>
            <person name="Staats M."/>
            <person name="Valdes J.H."/>
            <person name="Van Kan J.A.L."/>
        </authorList>
    </citation>
    <scope>NUCLEOTIDE SEQUENCE [LARGE SCALE GENOMIC DNA]</scope>
    <source>
        <strain evidence="6 7">MUCL2120</strain>
    </source>
</reference>
<dbReference type="InterPro" id="IPR051654">
    <property type="entry name" value="Meroterpenoid_MTases"/>
</dbReference>
<dbReference type="EMBL" id="PQXJ01000604">
    <property type="protein sequence ID" value="TGO46200.1"/>
    <property type="molecule type" value="Genomic_DNA"/>
</dbReference>